<evidence type="ECO:0000313" key="2">
    <source>
        <dbReference type="EMBL" id="WFN36733.1"/>
    </source>
</evidence>
<dbReference type="Proteomes" id="UP001218895">
    <property type="component" value="Chromosome"/>
</dbReference>
<dbReference type="SUPFAM" id="SSF140931">
    <property type="entry name" value="Fic-like"/>
    <property type="match status" value="1"/>
</dbReference>
<organism evidence="2 3">
    <name type="scientific">Methanomicrobium antiquum</name>
    <dbReference type="NCBI Taxonomy" id="487686"/>
    <lineage>
        <taxon>Archaea</taxon>
        <taxon>Methanobacteriati</taxon>
        <taxon>Methanobacteriota</taxon>
        <taxon>Stenosarchaea group</taxon>
        <taxon>Methanomicrobia</taxon>
        <taxon>Methanomicrobiales</taxon>
        <taxon>Methanomicrobiaceae</taxon>
        <taxon>Methanomicrobium</taxon>
    </lineage>
</organism>
<keyword evidence="3" id="KW-1185">Reference proteome</keyword>
<dbReference type="NCBIfam" id="TIGR01550">
    <property type="entry name" value="DOC_P1"/>
    <property type="match status" value="1"/>
</dbReference>
<dbReference type="PROSITE" id="PS51459">
    <property type="entry name" value="FIDO"/>
    <property type="match status" value="1"/>
</dbReference>
<dbReference type="InterPro" id="IPR036597">
    <property type="entry name" value="Fido-like_dom_sf"/>
</dbReference>
<dbReference type="InterPro" id="IPR006440">
    <property type="entry name" value="Doc"/>
</dbReference>
<dbReference type="PANTHER" id="PTHR39426">
    <property type="entry name" value="HOMOLOGY TO DEATH-ON-CURING PROTEIN OF PHAGE P1"/>
    <property type="match status" value="1"/>
</dbReference>
<accession>A0AAF0JTT1</accession>
<proteinExistence type="predicted"/>
<dbReference type="InterPro" id="IPR053737">
    <property type="entry name" value="Type_II_TA_Toxin"/>
</dbReference>
<dbReference type="EMBL" id="CP091092">
    <property type="protein sequence ID" value="WFN36733.1"/>
    <property type="molecule type" value="Genomic_DNA"/>
</dbReference>
<dbReference type="AlphaFoldDB" id="A0AAF0JTT1"/>
<dbReference type="Gene3D" id="1.20.120.1870">
    <property type="entry name" value="Fic/DOC protein, Fido domain"/>
    <property type="match status" value="1"/>
</dbReference>
<reference evidence="2" key="1">
    <citation type="submission" date="2022-01" db="EMBL/GenBank/DDBJ databases">
        <title>Complete genome of Methanomicrobium antiquum DSM 21220.</title>
        <authorList>
            <person name="Chen S.-C."/>
            <person name="You Y.-T."/>
            <person name="Zhou Y.-Z."/>
            <person name="Lai M.-C."/>
        </authorList>
    </citation>
    <scope>NUCLEOTIDE SEQUENCE</scope>
    <source>
        <strain evidence="2">DSM 21220</strain>
    </source>
</reference>
<evidence type="ECO:0000313" key="3">
    <source>
        <dbReference type="Proteomes" id="UP001218895"/>
    </source>
</evidence>
<dbReference type="RefSeq" id="WP_278099570.1">
    <property type="nucleotide sequence ID" value="NZ_CP091092.1"/>
</dbReference>
<dbReference type="InterPro" id="IPR003812">
    <property type="entry name" value="Fido"/>
</dbReference>
<gene>
    <name evidence="2" type="ORF">L1994_11455</name>
</gene>
<feature type="domain" description="Fido" evidence="1">
    <location>
        <begin position="4"/>
        <end position="125"/>
    </location>
</feature>
<dbReference type="Pfam" id="PF02661">
    <property type="entry name" value="Fic"/>
    <property type="match status" value="1"/>
</dbReference>
<dbReference type="PANTHER" id="PTHR39426:SF1">
    <property type="entry name" value="HOMOLOGY TO DEATH-ON-CURING PROTEIN OF PHAGE P1"/>
    <property type="match status" value="1"/>
</dbReference>
<name>A0AAF0JTT1_9EURY</name>
<protein>
    <submittedName>
        <fullName evidence="2">Type II toxin-antitoxin system death-on-curing family toxin</fullName>
    </submittedName>
</protein>
<sequence>MIKLSVSKITEIQEIIILNSSNLEDRGTEGLIRDIGTLEYLVNNANYIEDSFEKAAFILHGIASYHPFIQGNKRTALITAEMILHLSLEPAFIECEDEEINNFVRNIADAGCHVSPDDVFEWLRKNSKKIIM</sequence>
<dbReference type="GO" id="GO:0016301">
    <property type="term" value="F:kinase activity"/>
    <property type="evidence" value="ECO:0007669"/>
    <property type="project" value="InterPro"/>
</dbReference>
<evidence type="ECO:0000259" key="1">
    <source>
        <dbReference type="PROSITE" id="PS51459"/>
    </source>
</evidence>
<dbReference type="KEGG" id="manq:L1994_11455"/>
<dbReference type="GeneID" id="79951026"/>